<feature type="non-terminal residue" evidence="2">
    <location>
        <position position="1"/>
    </location>
</feature>
<proteinExistence type="predicted"/>
<accession>A0AAN5CZ17</accession>
<comment type="caution">
    <text evidence="2">The sequence shown here is derived from an EMBL/GenBank/DDBJ whole genome shotgun (WGS) entry which is preliminary data.</text>
</comment>
<evidence type="ECO:0000313" key="2">
    <source>
        <dbReference type="EMBL" id="GMR52734.1"/>
    </source>
</evidence>
<dbReference type="EMBL" id="BTRK01000005">
    <property type="protein sequence ID" value="GMR52734.1"/>
    <property type="molecule type" value="Genomic_DNA"/>
</dbReference>
<keyword evidence="1" id="KW-0812">Transmembrane</keyword>
<gene>
    <name evidence="2" type="ORF">PMAYCL1PPCAC_22929</name>
</gene>
<protein>
    <submittedName>
        <fullName evidence="2">Uncharacterized protein</fullName>
    </submittedName>
</protein>
<feature type="transmembrane region" description="Helical" evidence="1">
    <location>
        <begin position="34"/>
        <end position="56"/>
    </location>
</feature>
<keyword evidence="1" id="KW-0472">Membrane</keyword>
<organism evidence="2 3">
    <name type="scientific">Pristionchus mayeri</name>
    <dbReference type="NCBI Taxonomy" id="1317129"/>
    <lineage>
        <taxon>Eukaryota</taxon>
        <taxon>Metazoa</taxon>
        <taxon>Ecdysozoa</taxon>
        <taxon>Nematoda</taxon>
        <taxon>Chromadorea</taxon>
        <taxon>Rhabditida</taxon>
        <taxon>Rhabditina</taxon>
        <taxon>Diplogasteromorpha</taxon>
        <taxon>Diplogasteroidea</taxon>
        <taxon>Neodiplogasteridae</taxon>
        <taxon>Pristionchus</taxon>
    </lineage>
</organism>
<dbReference type="Proteomes" id="UP001328107">
    <property type="component" value="Unassembled WGS sequence"/>
</dbReference>
<evidence type="ECO:0000313" key="3">
    <source>
        <dbReference type="Proteomes" id="UP001328107"/>
    </source>
</evidence>
<evidence type="ECO:0000256" key="1">
    <source>
        <dbReference type="SAM" id="Phobius"/>
    </source>
</evidence>
<dbReference type="AlphaFoldDB" id="A0AAN5CZ17"/>
<feature type="non-terminal residue" evidence="2">
    <location>
        <position position="72"/>
    </location>
</feature>
<sequence length="72" mass="8175">FPLPKMAPRKLRSKSSVTKFNANDPKYKSIFCGIHIKICSAVIVLLSVGATMISFYREQSFYNLFIIALNVF</sequence>
<keyword evidence="1" id="KW-1133">Transmembrane helix</keyword>
<reference evidence="3" key="1">
    <citation type="submission" date="2022-10" db="EMBL/GenBank/DDBJ databases">
        <title>Genome assembly of Pristionchus species.</title>
        <authorList>
            <person name="Yoshida K."/>
            <person name="Sommer R.J."/>
        </authorList>
    </citation>
    <scope>NUCLEOTIDE SEQUENCE [LARGE SCALE GENOMIC DNA]</scope>
    <source>
        <strain evidence="3">RS5460</strain>
    </source>
</reference>
<name>A0AAN5CZ17_9BILA</name>
<keyword evidence="3" id="KW-1185">Reference proteome</keyword>